<gene>
    <name evidence="4" type="primary">ANKRD50</name>
    <name evidence="4" type="ORF">SNAT2548_LOCUS10694</name>
</gene>
<dbReference type="Pfam" id="PF12796">
    <property type="entry name" value="Ank_2"/>
    <property type="match status" value="2"/>
</dbReference>
<evidence type="ECO:0000256" key="1">
    <source>
        <dbReference type="ARBA" id="ARBA00022737"/>
    </source>
</evidence>
<dbReference type="InterPro" id="IPR002110">
    <property type="entry name" value="Ankyrin_rpt"/>
</dbReference>
<dbReference type="Gene3D" id="1.25.40.20">
    <property type="entry name" value="Ankyrin repeat-containing domain"/>
    <property type="match status" value="3"/>
</dbReference>
<dbReference type="PANTHER" id="PTHR24171:SF9">
    <property type="entry name" value="ANKYRIN REPEAT DOMAIN-CONTAINING PROTEIN 39"/>
    <property type="match status" value="1"/>
</dbReference>
<feature type="repeat" description="ANK" evidence="3">
    <location>
        <begin position="269"/>
        <end position="301"/>
    </location>
</feature>
<sequence>MLRIWKTSGEQVCALSVDEVRDVRNLKQHLQSLCGRPRFAQRLLHNCVNWDDDTVLTSSSDVDIQLVLLPFVAASQSQALQLVRAAEGCHIGEVEEILQRPQDPNMACSESFLFREMTPLGIAAENGHLEIVQLLLEAAADVDKLYARYSGPEATPLGSSVSRGHVAVARALLEACANADKSFGDLQKQPWVSCSLAVPRDGMEEFIGIEGGTFDMFFERQDHRCSIELEEGANMRCLVPIGVAAETSAEIVHLLLVARADKEGFAHPFEDTPLFKASKAGDLQSVRLLLEARADANGKQHRNRMYRARSINICHEHLPAGGHDGIYRFYDSFGGVPLRAAARSGHIHISRVLLEARAQPDERPTETCMTPLCLAVEGGHVDIVSALLDAGAETDQCYQGKTPLYIAAASGHIEIVRLLLDVCADFEQTARDVAYQRGHTEIVHLLARTNRHCNCKIS</sequence>
<dbReference type="InterPro" id="IPR036770">
    <property type="entry name" value="Ankyrin_rpt-contain_sf"/>
</dbReference>
<evidence type="ECO:0000313" key="5">
    <source>
        <dbReference type="Proteomes" id="UP000604046"/>
    </source>
</evidence>
<evidence type="ECO:0000256" key="3">
    <source>
        <dbReference type="PROSITE-ProRule" id="PRU00023"/>
    </source>
</evidence>
<feature type="repeat" description="ANK" evidence="3">
    <location>
        <begin position="115"/>
        <end position="147"/>
    </location>
</feature>
<organism evidence="4 5">
    <name type="scientific">Symbiodinium natans</name>
    <dbReference type="NCBI Taxonomy" id="878477"/>
    <lineage>
        <taxon>Eukaryota</taxon>
        <taxon>Sar</taxon>
        <taxon>Alveolata</taxon>
        <taxon>Dinophyceae</taxon>
        <taxon>Suessiales</taxon>
        <taxon>Symbiodiniaceae</taxon>
        <taxon>Symbiodinium</taxon>
    </lineage>
</organism>
<comment type="caution">
    <text evidence="4">The sequence shown here is derived from an EMBL/GenBank/DDBJ whole genome shotgun (WGS) entry which is preliminary data.</text>
</comment>
<feature type="repeat" description="ANK" evidence="3">
    <location>
        <begin position="399"/>
        <end position="431"/>
    </location>
</feature>
<reference evidence="4" key="1">
    <citation type="submission" date="2021-02" db="EMBL/GenBank/DDBJ databases">
        <authorList>
            <person name="Dougan E. K."/>
            <person name="Rhodes N."/>
            <person name="Thang M."/>
            <person name="Chan C."/>
        </authorList>
    </citation>
    <scope>NUCLEOTIDE SEQUENCE</scope>
</reference>
<keyword evidence="2 3" id="KW-0040">ANK repeat</keyword>
<keyword evidence="5" id="KW-1185">Reference proteome</keyword>
<dbReference type="SMART" id="SM00248">
    <property type="entry name" value="ANK"/>
    <property type="match status" value="6"/>
</dbReference>
<dbReference type="EMBL" id="CAJNDS010000898">
    <property type="protein sequence ID" value="CAE7239921.1"/>
    <property type="molecule type" value="Genomic_DNA"/>
</dbReference>
<dbReference type="PROSITE" id="PS50297">
    <property type="entry name" value="ANK_REP_REGION"/>
    <property type="match status" value="3"/>
</dbReference>
<dbReference type="Proteomes" id="UP000604046">
    <property type="component" value="Unassembled WGS sequence"/>
</dbReference>
<dbReference type="SUPFAM" id="SSF48403">
    <property type="entry name" value="Ankyrin repeat"/>
    <property type="match status" value="2"/>
</dbReference>
<feature type="repeat" description="ANK" evidence="3">
    <location>
        <begin position="333"/>
        <end position="365"/>
    </location>
</feature>
<proteinExistence type="predicted"/>
<evidence type="ECO:0000313" key="4">
    <source>
        <dbReference type="EMBL" id="CAE7239921.1"/>
    </source>
</evidence>
<evidence type="ECO:0000256" key="2">
    <source>
        <dbReference type="ARBA" id="ARBA00023043"/>
    </source>
</evidence>
<protein>
    <submittedName>
        <fullName evidence="4">ANKRD50 protein</fullName>
    </submittedName>
</protein>
<accession>A0A812L202</accession>
<dbReference type="CDD" id="cd17039">
    <property type="entry name" value="Ubl_ubiquitin_like"/>
    <property type="match status" value="1"/>
</dbReference>
<feature type="repeat" description="ANK" evidence="3">
    <location>
        <begin position="367"/>
        <end position="399"/>
    </location>
</feature>
<dbReference type="PANTHER" id="PTHR24171">
    <property type="entry name" value="ANKYRIN REPEAT DOMAIN-CONTAINING PROTEIN 39-RELATED"/>
    <property type="match status" value="1"/>
</dbReference>
<keyword evidence="1" id="KW-0677">Repeat</keyword>
<dbReference type="PROSITE" id="PS50088">
    <property type="entry name" value="ANK_REPEAT"/>
    <property type="match status" value="5"/>
</dbReference>
<name>A0A812L202_9DINO</name>
<dbReference type="Pfam" id="PF00023">
    <property type="entry name" value="Ank"/>
    <property type="match status" value="1"/>
</dbReference>
<dbReference type="AlphaFoldDB" id="A0A812L202"/>
<dbReference type="OrthoDB" id="341259at2759"/>